<dbReference type="GO" id="GO:0031146">
    <property type="term" value="P:SCF-dependent proteasomal ubiquitin-dependent protein catabolic process"/>
    <property type="evidence" value="ECO:0007669"/>
    <property type="project" value="TreeGrafter"/>
</dbReference>
<sequence>MVRYMQTSRRGTKRNSKEAAKSESKRSRKSKAVIDESNSSSQDWSVNTSNIHINQLPSHVLGKIFSNLNTIDHLRIEKICRHWRQIAISYSWDNYEMISYSQVFQDCPASKVTMCMKVTNRHIQIIMKRARHHLKVIDLVGFRLDPKLNYSICSSLKIVPSVHTLYFDYMQLTNSSLSLIGRHLPKLKHLSFRNCFKHTNMEKGLTKLFSSCQSLESLNVSENEILKGDCFEELPKTIKKLNISCCFRLKSAAVNGIQANCTNLETLIMDQVDTIQTQQMNNIFMALKNLTVLHFSECYGTEFYEGQPNLTALSNLTHLREMHVSDNLLINNDVLRAIGQGCRALQLLNLSMSNRAVTDTGLRHLASLSSLNELRLTGHRALTDETLIEIANQGKLKILGLGKCINISNMSVIMVIRNCKELKTLDVSYCPNVTQVIFKELDKQMLIRYGRSNPSTNSNNDVKKFNLLISRSGAHGCIPQKYSPWIKIVDHYESDASGSGGGPLGIGNLTPGMLVARILHLPHALIRELHPV</sequence>
<gene>
    <name evidence="4" type="ORF">MENT_LOCUS36314</name>
</gene>
<dbReference type="PROSITE" id="PS50181">
    <property type="entry name" value="FBOX"/>
    <property type="match status" value="1"/>
</dbReference>
<dbReference type="InterPro" id="IPR001810">
    <property type="entry name" value="F-box_dom"/>
</dbReference>
<dbReference type="InterPro" id="IPR006553">
    <property type="entry name" value="Leu-rich_rpt_Cys-con_subtyp"/>
</dbReference>
<dbReference type="AlphaFoldDB" id="A0A6V7WB50"/>
<dbReference type="GO" id="GO:0019005">
    <property type="term" value="C:SCF ubiquitin ligase complex"/>
    <property type="evidence" value="ECO:0007669"/>
    <property type="project" value="TreeGrafter"/>
</dbReference>
<dbReference type="Pfam" id="PF12937">
    <property type="entry name" value="F-box-like"/>
    <property type="match status" value="1"/>
</dbReference>
<dbReference type="InterPro" id="IPR032675">
    <property type="entry name" value="LRR_dom_sf"/>
</dbReference>
<dbReference type="SUPFAM" id="SSF52047">
    <property type="entry name" value="RNI-like"/>
    <property type="match status" value="1"/>
</dbReference>
<feature type="region of interest" description="Disordered" evidence="2">
    <location>
        <begin position="1"/>
        <end position="44"/>
    </location>
</feature>
<dbReference type="Gene3D" id="1.20.1280.50">
    <property type="match status" value="1"/>
</dbReference>
<proteinExistence type="predicted"/>
<dbReference type="Proteomes" id="UP000580250">
    <property type="component" value="Unassembled WGS sequence"/>
</dbReference>
<evidence type="ECO:0000313" key="4">
    <source>
        <dbReference type="EMBL" id="CAD2183988.1"/>
    </source>
</evidence>
<dbReference type="PANTHER" id="PTHR13318">
    <property type="entry name" value="PARTNER OF PAIRED, ISOFORM B-RELATED"/>
    <property type="match status" value="1"/>
</dbReference>
<evidence type="ECO:0000313" key="5">
    <source>
        <dbReference type="Proteomes" id="UP000580250"/>
    </source>
</evidence>
<dbReference type="SMART" id="SM00367">
    <property type="entry name" value="LRR_CC"/>
    <property type="match status" value="6"/>
</dbReference>
<comment type="caution">
    <text evidence="4">The sequence shown here is derived from an EMBL/GenBank/DDBJ whole genome shotgun (WGS) entry which is preliminary data.</text>
</comment>
<evidence type="ECO:0000256" key="2">
    <source>
        <dbReference type="SAM" id="MobiDB-lite"/>
    </source>
</evidence>
<name>A0A6V7WB50_MELEN</name>
<reference evidence="4 5" key="1">
    <citation type="submission" date="2020-08" db="EMBL/GenBank/DDBJ databases">
        <authorList>
            <person name="Koutsovoulos G."/>
            <person name="Danchin GJ E."/>
        </authorList>
    </citation>
    <scope>NUCLEOTIDE SEQUENCE [LARGE SCALE GENOMIC DNA]</scope>
</reference>
<feature type="domain" description="F-box" evidence="3">
    <location>
        <begin position="50"/>
        <end position="95"/>
    </location>
</feature>
<dbReference type="SMART" id="SM00256">
    <property type="entry name" value="FBOX"/>
    <property type="match status" value="1"/>
</dbReference>
<dbReference type="SUPFAM" id="SSF81383">
    <property type="entry name" value="F-box domain"/>
    <property type="match status" value="1"/>
</dbReference>
<keyword evidence="1" id="KW-0833">Ubl conjugation pathway</keyword>
<evidence type="ECO:0000259" key="3">
    <source>
        <dbReference type="PROSITE" id="PS50181"/>
    </source>
</evidence>
<dbReference type="PANTHER" id="PTHR13318:SF190">
    <property type="entry name" value="PARTNER OF PAIRED, ISOFORM B"/>
    <property type="match status" value="1"/>
</dbReference>
<dbReference type="InterPro" id="IPR036047">
    <property type="entry name" value="F-box-like_dom_sf"/>
</dbReference>
<organism evidence="4 5">
    <name type="scientific">Meloidogyne enterolobii</name>
    <name type="common">Root-knot nematode worm</name>
    <name type="synonym">Meloidogyne mayaguensis</name>
    <dbReference type="NCBI Taxonomy" id="390850"/>
    <lineage>
        <taxon>Eukaryota</taxon>
        <taxon>Metazoa</taxon>
        <taxon>Ecdysozoa</taxon>
        <taxon>Nematoda</taxon>
        <taxon>Chromadorea</taxon>
        <taxon>Rhabditida</taxon>
        <taxon>Tylenchina</taxon>
        <taxon>Tylenchomorpha</taxon>
        <taxon>Tylenchoidea</taxon>
        <taxon>Meloidogynidae</taxon>
        <taxon>Meloidogyninae</taxon>
        <taxon>Meloidogyne</taxon>
    </lineage>
</organism>
<dbReference type="OrthoDB" id="5788212at2759"/>
<dbReference type="Gene3D" id="3.80.10.10">
    <property type="entry name" value="Ribonuclease Inhibitor"/>
    <property type="match status" value="1"/>
</dbReference>
<feature type="compositionally biased region" description="Basic and acidic residues" evidence="2">
    <location>
        <begin position="15"/>
        <end position="25"/>
    </location>
</feature>
<protein>
    <recommendedName>
        <fullName evidence="3">F-box domain-containing protein</fullName>
    </recommendedName>
</protein>
<dbReference type="EMBL" id="CAJEWN010000486">
    <property type="protein sequence ID" value="CAD2183988.1"/>
    <property type="molecule type" value="Genomic_DNA"/>
</dbReference>
<accession>A0A6V7WB50</accession>
<evidence type="ECO:0000256" key="1">
    <source>
        <dbReference type="ARBA" id="ARBA00022786"/>
    </source>
</evidence>